<protein>
    <recommendedName>
        <fullName evidence="2">Thioredoxin domain-containing protein</fullName>
    </recommendedName>
</protein>
<dbReference type="GO" id="GO:0016491">
    <property type="term" value="F:oxidoreductase activity"/>
    <property type="evidence" value="ECO:0007669"/>
    <property type="project" value="InterPro"/>
</dbReference>
<feature type="compositionally biased region" description="Polar residues" evidence="1">
    <location>
        <begin position="87"/>
        <end position="99"/>
    </location>
</feature>
<keyword evidence="4" id="KW-1185">Reference proteome</keyword>
<dbReference type="PANTHER" id="PTHR42852:SF13">
    <property type="entry name" value="PROTEIN DIPZ"/>
    <property type="match status" value="1"/>
</dbReference>
<dbReference type="KEGG" id="ttf:THTE_3956"/>
<dbReference type="InterPro" id="IPR050553">
    <property type="entry name" value="Thioredoxin_ResA/DsbE_sf"/>
</dbReference>
<accession>A0A286RKT6</accession>
<dbReference type="EMBL" id="CP018477">
    <property type="protein sequence ID" value="ASV76557.1"/>
    <property type="molecule type" value="Genomic_DNA"/>
</dbReference>
<dbReference type="CDD" id="cd02966">
    <property type="entry name" value="TlpA_like_family"/>
    <property type="match status" value="1"/>
</dbReference>
<dbReference type="Gene3D" id="3.40.30.10">
    <property type="entry name" value="Glutaredoxin"/>
    <property type="match status" value="1"/>
</dbReference>
<name>A0A286RKT6_9BACT</name>
<dbReference type="SUPFAM" id="SSF69322">
    <property type="entry name" value="Tricorn protease domain 2"/>
    <property type="match status" value="1"/>
</dbReference>
<dbReference type="InterPro" id="IPR013766">
    <property type="entry name" value="Thioredoxin_domain"/>
</dbReference>
<dbReference type="Pfam" id="PF00578">
    <property type="entry name" value="AhpC-TSA"/>
    <property type="match status" value="1"/>
</dbReference>
<dbReference type="InterPro" id="IPR036249">
    <property type="entry name" value="Thioredoxin-like_sf"/>
</dbReference>
<evidence type="ECO:0000256" key="1">
    <source>
        <dbReference type="SAM" id="MobiDB-lite"/>
    </source>
</evidence>
<evidence type="ECO:0000313" key="3">
    <source>
        <dbReference type="EMBL" id="ASV76557.1"/>
    </source>
</evidence>
<evidence type="ECO:0000259" key="2">
    <source>
        <dbReference type="PROSITE" id="PS51352"/>
    </source>
</evidence>
<evidence type="ECO:0000313" key="4">
    <source>
        <dbReference type="Proteomes" id="UP000215086"/>
    </source>
</evidence>
<reference evidence="3 4" key="1">
    <citation type="journal article" name="Front. Microbiol.">
        <title>Sugar Metabolism of the First Thermophilic Planctomycete Thermogutta terrifontis: Comparative Genomic and Transcriptomic Approaches.</title>
        <authorList>
            <person name="Elcheninov A.G."/>
            <person name="Menzel P."/>
            <person name="Gudbergsdottir S.R."/>
            <person name="Slesarev A.I."/>
            <person name="Kadnikov V.V."/>
            <person name="Krogh A."/>
            <person name="Bonch-Osmolovskaya E.A."/>
            <person name="Peng X."/>
            <person name="Kublanov I.V."/>
        </authorList>
    </citation>
    <scope>NUCLEOTIDE SEQUENCE [LARGE SCALE GENOMIC DNA]</scope>
    <source>
        <strain evidence="3 4">R1</strain>
    </source>
</reference>
<dbReference type="AlphaFoldDB" id="A0A286RKT6"/>
<dbReference type="Proteomes" id="UP000215086">
    <property type="component" value="Chromosome"/>
</dbReference>
<sequence length="912" mass="98724">MMLNPANFRQRRPFDAPVTVTRKACDPVAIKFTRSAITNGPKTAWPGRRKMVGNGLLLLIVSLAVLAGCSAQKAKPEAEQEVARAADSSSQTAKNLSQQPPVPTSPAGSRTGTDSGGAPQVGQPAAKPEAIPPSTQSAREILEAMVKVYQSASSYGDQGRIVIRGTYNGQPVESRVNYLTAFERPNKLRLIAGDGVIICDGKDFWGYVAFLPGQVLKVPAPEKFDLKTLFTDTILANALMQGPGQLYSLLPPPLVLLVAEDPLKTLLYRSEKQEVIPPGTTGTFTCDRVRIHRKDGDVILWIDRDTRLLVRVDLPAEGLRQSFDGGRFQNLAIYEEFIDPVVNKPINPEAFVFSVPSDARITAELHPYGYDYLGTRPADFEFEDTNGQKVTLASLAGKPVVLEFWSRNHPGSQAVLQAIQAVAQQFSGRVAFYAVSVDHVVDALDSPAVKNEELLKLLQSWQVTLPLLRDPRNDSEKIFGATFRQNKVTVPCLVILNAEGVVQTYHLGMTIDLVDRLSGTLEKLLSGVNLVEEEQAGFEKMKKELARLVDEASQHGLFTFALDEITAASTVEPAPASTPQHLKLVDLFKCTLIKAPGNLLVVPDSAGNDRVICVEEGNTAAEIGWDGTVKSRWPLKPLPPDKIDFLRSGVDNTGKRYFVGWSFGSQQLSIYNDQFELLGRYPGEGTPPHEGMADVRLVDLNADGNLEAVIGFLGVVGVQAISLDGKRLWSNRTAAVAFRIGVLPGAQGQPPSFLVTNTSRGSAVQISHDGQRLGEIIVPGRTIAWLAAADLDGDGTAELCGLDPKDFAQTEAFGFNLAGDELWKYTLPKGMVQYPVEQIVHGRVVPGNTEQWILVGADGSLHILDKAGQLVDRFNGGELITGVAVAQHEGVPVLVVATPRQVIAWSVAQGGP</sequence>
<dbReference type="SUPFAM" id="SSF52833">
    <property type="entry name" value="Thioredoxin-like"/>
    <property type="match status" value="1"/>
</dbReference>
<feature type="domain" description="Thioredoxin" evidence="2">
    <location>
        <begin position="371"/>
        <end position="536"/>
    </location>
</feature>
<feature type="region of interest" description="Disordered" evidence="1">
    <location>
        <begin position="78"/>
        <end position="133"/>
    </location>
</feature>
<dbReference type="GO" id="GO:0016209">
    <property type="term" value="F:antioxidant activity"/>
    <property type="evidence" value="ECO:0007669"/>
    <property type="project" value="InterPro"/>
</dbReference>
<gene>
    <name evidence="3" type="ORF">THTE_3956</name>
</gene>
<organism evidence="3 4">
    <name type="scientific">Thermogutta terrifontis</name>
    <dbReference type="NCBI Taxonomy" id="1331910"/>
    <lineage>
        <taxon>Bacteria</taxon>
        <taxon>Pseudomonadati</taxon>
        <taxon>Planctomycetota</taxon>
        <taxon>Planctomycetia</taxon>
        <taxon>Pirellulales</taxon>
        <taxon>Thermoguttaceae</taxon>
        <taxon>Thermogutta</taxon>
    </lineage>
</organism>
<dbReference type="InterPro" id="IPR000866">
    <property type="entry name" value="AhpC/TSA"/>
</dbReference>
<dbReference type="PANTHER" id="PTHR42852">
    <property type="entry name" value="THIOL:DISULFIDE INTERCHANGE PROTEIN DSBE"/>
    <property type="match status" value="1"/>
</dbReference>
<proteinExistence type="predicted"/>
<dbReference type="PROSITE" id="PS51352">
    <property type="entry name" value="THIOREDOXIN_2"/>
    <property type="match status" value="1"/>
</dbReference>